<dbReference type="PANTHER" id="PTHR21432">
    <property type="entry name" value="ACETYL-COA HYDROLASE-RELATED"/>
    <property type="match status" value="1"/>
</dbReference>
<sequence length="148" mass="16535">MAPVSYTNDPYIIAQNRKMVSINACVQVDLMGQVCSESVGLRQISAVGGQVDFVRGVNLAPDGISIIATPSTTKDGKTSKIVPFLDEGATVTTNRFDVENIVTEYGIANLRNVTLRERSRRLIAIAHPDFRPMLIEEYERRYKQKFQK</sequence>
<dbReference type="PANTHER" id="PTHR21432:SF20">
    <property type="entry name" value="ACETYL-COA HYDROLASE"/>
    <property type="match status" value="1"/>
</dbReference>
<dbReference type="EC" id="2.8.3.-" evidence="2"/>
<name>A0A645GKC1_9ZZZZ</name>
<dbReference type="Pfam" id="PF13336">
    <property type="entry name" value="AcetylCoA_hyd_C"/>
    <property type="match status" value="1"/>
</dbReference>
<organism evidence="2">
    <name type="scientific">bioreactor metagenome</name>
    <dbReference type="NCBI Taxonomy" id="1076179"/>
    <lineage>
        <taxon>unclassified sequences</taxon>
        <taxon>metagenomes</taxon>
        <taxon>ecological metagenomes</taxon>
    </lineage>
</organism>
<dbReference type="GO" id="GO:0006083">
    <property type="term" value="P:acetate metabolic process"/>
    <property type="evidence" value="ECO:0007669"/>
    <property type="project" value="InterPro"/>
</dbReference>
<reference evidence="2" key="1">
    <citation type="submission" date="2019-08" db="EMBL/GenBank/DDBJ databases">
        <authorList>
            <person name="Kucharzyk K."/>
            <person name="Murdoch R.W."/>
            <person name="Higgins S."/>
            <person name="Loffler F."/>
        </authorList>
    </citation>
    <scope>NUCLEOTIDE SEQUENCE</scope>
</reference>
<keyword evidence="2" id="KW-0808">Transferase</keyword>
<gene>
    <name evidence="2" type="ORF">SDC9_174844</name>
</gene>
<dbReference type="SUPFAM" id="SSF100950">
    <property type="entry name" value="NagB/RpiA/CoA transferase-like"/>
    <property type="match status" value="1"/>
</dbReference>
<proteinExistence type="predicted"/>
<dbReference type="InterPro" id="IPR037171">
    <property type="entry name" value="NagB/RpiA_transferase-like"/>
</dbReference>
<dbReference type="GO" id="GO:0008775">
    <property type="term" value="F:acetate CoA-transferase activity"/>
    <property type="evidence" value="ECO:0007669"/>
    <property type="project" value="InterPro"/>
</dbReference>
<dbReference type="InterPro" id="IPR038460">
    <property type="entry name" value="AcetylCoA_hyd_C_sf"/>
</dbReference>
<accession>A0A645GKC1</accession>
<dbReference type="AlphaFoldDB" id="A0A645GKC1"/>
<evidence type="ECO:0000313" key="2">
    <source>
        <dbReference type="EMBL" id="MPN27411.1"/>
    </source>
</evidence>
<protein>
    <submittedName>
        <fullName evidence="2">Butanoate coenzyme A-transferase</fullName>
        <ecNumber evidence="2">2.8.3.-</ecNumber>
    </submittedName>
</protein>
<dbReference type="EMBL" id="VSSQ01077293">
    <property type="protein sequence ID" value="MPN27411.1"/>
    <property type="molecule type" value="Genomic_DNA"/>
</dbReference>
<dbReference type="InterPro" id="IPR026888">
    <property type="entry name" value="AcetylCoA_hyd_C"/>
</dbReference>
<feature type="domain" description="Acetyl-CoA hydrolase/transferase C-terminal" evidence="1">
    <location>
        <begin position="1"/>
        <end position="137"/>
    </location>
</feature>
<dbReference type="Gene3D" id="3.40.1080.20">
    <property type="entry name" value="Acetyl-CoA hydrolase/transferase C-terminal domain"/>
    <property type="match status" value="1"/>
</dbReference>
<comment type="caution">
    <text evidence="2">The sequence shown here is derived from an EMBL/GenBank/DDBJ whole genome shotgun (WGS) entry which is preliminary data.</text>
</comment>
<evidence type="ECO:0000259" key="1">
    <source>
        <dbReference type="Pfam" id="PF13336"/>
    </source>
</evidence>
<dbReference type="InterPro" id="IPR046433">
    <property type="entry name" value="ActCoA_hydro"/>
</dbReference>